<evidence type="ECO:0000259" key="3">
    <source>
        <dbReference type="Pfam" id="PF04167"/>
    </source>
</evidence>
<feature type="region of interest" description="Disordered" evidence="2">
    <location>
        <begin position="1"/>
        <end position="26"/>
    </location>
</feature>
<evidence type="ECO:0000313" key="4">
    <source>
        <dbReference type="EMBL" id="QFG04218.1"/>
    </source>
</evidence>
<dbReference type="Proteomes" id="UP000326331">
    <property type="component" value="Chromosome"/>
</dbReference>
<name>A0ABX6C697_9CHLR</name>
<proteinExistence type="predicted"/>
<dbReference type="EMBL" id="CP042829">
    <property type="protein sequence ID" value="QFG04218.1"/>
    <property type="molecule type" value="Genomic_DNA"/>
</dbReference>
<reference evidence="4 5" key="2">
    <citation type="submission" date="2019-10" db="EMBL/GenBank/DDBJ databases">
        <title>Thermopilla bonchosmolovskayae gen. nov., sp. nov., a moderately thermophilic Chloroflexi bacterium from a Chukotka hot spring (Arctic, Russia), representing a novel classis Thermopillaia, which include previously uncultivated lineage OLB14.</title>
        <authorList>
            <person name="Kochetkova T.V."/>
            <person name="Zayulina K.S."/>
            <person name="Zhigarkov V.S."/>
            <person name="Minaev N.V."/>
            <person name="Novikov A."/>
            <person name="Toshchakov S.V."/>
            <person name="Elcheninov A.G."/>
            <person name="Kublanov I.V."/>
        </authorList>
    </citation>
    <scope>NUCLEOTIDE SEQUENCE [LARGE SCALE GENOMIC DNA]</scope>
    <source>
        <strain evidence="4 5">3753O</strain>
    </source>
</reference>
<organism evidence="4 5">
    <name type="scientific">Tepidiforma bonchosmolovskayae</name>
    <dbReference type="NCBI Taxonomy" id="2601677"/>
    <lineage>
        <taxon>Bacteria</taxon>
        <taxon>Bacillati</taxon>
        <taxon>Chloroflexota</taxon>
        <taxon>Tepidiformia</taxon>
        <taxon>Tepidiformales</taxon>
        <taxon>Tepidiformaceae</taxon>
        <taxon>Tepidiforma</taxon>
    </lineage>
</organism>
<dbReference type="InterPro" id="IPR035930">
    <property type="entry name" value="FomD-like_sf"/>
</dbReference>
<evidence type="ECO:0000256" key="2">
    <source>
        <dbReference type="SAM" id="MobiDB-lite"/>
    </source>
</evidence>
<dbReference type="InterPro" id="IPR050212">
    <property type="entry name" value="Ntdp-like"/>
</dbReference>
<reference evidence="4 5" key="1">
    <citation type="submission" date="2019-08" db="EMBL/GenBank/DDBJ databases">
        <authorList>
            <person name="Toschakov S.V."/>
        </authorList>
    </citation>
    <scope>NUCLEOTIDE SEQUENCE [LARGE SCALE GENOMIC DNA]</scope>
    <source>
        <strain evidence="4 5">3753O</strain>
    </source>
</reference>
<keyword evidence="1" id="KW-0378">Hydrolase</keyword>
<protein>
    <submittedName>
        <fullName evidence="4">DUF402 domain-containing protein</fullName>
    </submittedName>
</protein>
<dbReference type="InterPro" id="IPR007295">
    <property type="entry name" value="DUF402"/>
</dbReference>
<evidence type="ECO:0000313" key="5">
    <source>
        <dbReference type="Proteomes" id="UP000326331"/>
    </source>
</evidence>
<gene>
    <name evidence="4" type="ORF">Tbon_13355</name>
</gene>
<dbReference type="Gene3D" id="2.40.380.10">
    <property type="entry name" value="FomD-like"/>
    <property type="match status" value="1"/>
</dbReference>
<dbReference type="PANTHER" id="PTHR39159:SF1">
    <property type="entry name" value="UPF0374 PROTEIN YGAC"/>
    <property type="match status" value="1"/>
</dbReference>
<evidence type="ECO:0000256" key="1">
    <source>
        <dbReference type="ARBA" id="ARBA00022801"/>
    </source>
</evidence>
<dbReference type="PANTHER" id="PTHR39159">
    <property type="match status" value="1"/>
</dbReference>
<dbReference type="SUPFAM" id="SSF159234">
    <property type="entry name" value="FomD-like"/>
    <property type="match status" value="1"/>
</dbReference>
<sequence>MVTNRLRRATMGPAYRPARDPTTLPGKNWSAPFLESSCHGRPSSRPRQPERCPHAYRCPGEFRPRRCRFLLHPRRYRPRGGTRLRPGLRQRLRICWLTSQYFSGSSRNIAWRAGFRVYHPAMDVRTARARPGARVLLRATKYDGTAHWLQPFRVLSDDGNLLVTAYRARTPIYTSRGEFRSPYDSIVYFWRDRWYNVFRLSRPGCRTALWYCNVTTPPTFDGCQIGYVDLDLDVKVYPSGCIELLDEDEFEAHRVAYSYPEHIVANARRAAEEVARLAREHRFPFSCG</sequence>
<dbReference type="Pfam" id="PF04167">
    <property type="entry name" value="DUF402"/>
    <property type="match status" value="1"/>
</dbReference>
<keyword evidence="5" id="KW-1185">Reference proteome</keyword>
<feature type="domain" description="DUF402" evidence="3">
    <location>
        <begin position="143"/>
        <end position="283"/>
    </location>
</feature>
<accession>A0ABX6C697</accession>